<keyword evidence="5" id="KW-0573">Peptidoglycan synthesis</keyword>
<feature type="active site" description="Acyl-ester intermediate" evidence="7">
    <location>
        <position position="310"/>
    </location>
</feature>
<proteinExistence type="inferred from homology"/>
<evidence type="ECO:0000259" key="12">
    <source>
        <dbReference type="Pfam" id="PF03330"/>
    </source>
</evidence>
<evidence type="ECO:0000259" key="11">
    <source>
        <dbReference type="Pfam" id="PF00768"/>
    </source>
</evidence>
<evidence type="ECO:0008006" key="15">
    <source>
        <dbReference type="Google" id="ProtNLM"/>
    </source>
</evidence>
<dbReference type="GO" id="GO:0009002">
    <property type="term" value="F:serine-type D-Ala-D-Ala carboxypeptidase activity"/>
    <property type="evidence" value="ECO:0007669"/>
    <property type="project" value="InterPro"/>
</dbReference>
<evidence type="ECO:0000256" key="8">
    <source>
        <dbReference type="PIRSR" id="PIRSR618044-2"/>
    </source>
</evidence>
<evidence type="ECO:0000313" key="14">
    <source>
        <dbReference type="Proteomes" id="UP000230729"/>
    </source>
</evidence>
<feature type="active site" description="Proton acceptor" evidence="7">
    <location>
        <position position="313"/>
    </location>
</feature>
<evidence type="ECO:0000256" key="9">
    <source>
        <dbReference type="RuleBase" id="RU004016"/>
    </source>
</evidence>
<accession>A0A2G9ZMV4</accession>
<comment type="similarity">
    <text evidence="1 9">Belongs to the peptidase S11 family.</text>
</comment>
<gene>
    <name evidence="13" type="ORF">COX22_03135</name>
</gene>
<keyword evidence="2 10" id="KW-0732">Signal</keyword>
<dbReference type="EMBL" id="PCSD01000074">
    <property type="protein sequence ID" value="PIP33668.1"/>
    <property type="molecule type" value="Genomic_DNA"/>
</dbReference>
<evidence type="ECO:0000256" key="7">
    <source>
        <dbReference type="PIRSR" id="PIRSR618044-1"/>
    </source>
</evidence>
<dbReference type="InterPro" id="IPR012338">
    <property type="entry name" value="Beta-lactam/transpept-like"/>
</dbReference>
<feature type="active site" evidence="7">
    <location>
        <position position="374"/>
    </location>
</feature>
<dbReference type="CDD" id="cd22268">
    <property type="entry name" value="DPBB_RlpA-like"/>
    <property type="match status" value="1"/>
</dbReference>
<evidence type="ECO:0000256" key="1">
    <source>
        <dbReference type="ARBA" id="ARBA00007164"/>
    </source>
</evidence>
<evidence type="ECO:0000256" key="6">
    <source>
        <dbReference type="ARBA" id="ARBA00023316"/>
    </source>
</evidence>
<dbReference type="InterPro" id="IPR009009">
    <property type="entry name" value="RlpA-like_DPBB"/>
</dbReference>
<evidence type="ECO:0000256" key="5">
    <source>
        <dbReference type="ARBA" id="ARBA00022984"/>
    </source>
</evidence>
<feature type="signal peptide" evidence="10">
    <location>
        <begin position="1"/>
        <end position="25"/>
    </location>
</feature>
<keyword evidence="6" id="KW-0961">Cell wall biogenesis/degradation</keyword>
<dbReference type="GO" id="GO:0071555">
    <property type="term" value="P:cell wall organization"/>
    <property type="evidence" value="ECO:0007669"/>
    <property type="project" value="UniProtKB-KW"/>
</dbReference>
<keyword evidence="3" id="KW-0378">Hydrolase</keyword>
<dbReference type="PANTHER" id="PTHR21581:SF26">
    <property type="entry name" value="D-ALANYL-D-ALANINE ENDOPEPTIDASE"/>
    <property type="match status" value="1"/>
</dbReference>
<dbReference type="GO" id="GO:0006508">
    <property type="term" value="P:proteolysis"/>
    <property type="evidence" value="ECO:0007669"/>
    <property type="project" value="InterPro"/>
</dbReference>
<keyword evidence="4" id="KW-0133">Cell shape</keyword>
<reference evidence="13 14" key="1">
    <citation type="submission" date="2017-09" db="EMBL/GenBank/DDBJ databases">
        <title>Depth-based differentiation of microbial function through sediment-hosted aquifers and enrichment of novel symbionts in the deep terrestrial subsurface.</title>
        <authorList>
            <person name="Probst A.J."/>
            <person name="Ladd B."/>
            <person name="Jarett J.K."/>
            <person name="Geller-Mcgrath D.E."/>
            <person name="Sieber C.M."/>
            <person name="Emerson J.B."/>
            <person name="Anantharaman K."/>
            <person name="Thomas B.C."/>
            <person name="Malmstrom R."/>
            <person name="Stieglmeier M."/>
            <person name="Klingl A."/>
            <person name="Woyke T."/>
            <person name="Ryan C.M."/>
            <person name="Banfield J.F."/>
        </authorList>
    </citation>
    <scope>NUCLEOTIDE SEQUENCE [LARGE SCALE GENOMIC DNA]</scope>
    <source>
        <strain evidence="13">CG23_combo_of_CG06-09_8_20_14_all_49_15</strain>
    </source>
</reference>
<dbReference type="SUPFAM" id="SSF50685">
    <property type="entry name" value="Barwin-like endoglucanases"/>
    <property type="match status" value="1"/>
</dbReference>
<comment type="caution">
    <text evidence="13">The sequence shown here is derived from an EMBL/GenBank/DDBJ whole genome shotgun (WGS) entry which is preliminary data.</text>
</comment>
<evidence type="ECO:0000256" key="3">
    <source>
        <dbReference type="ARBA" id="ARBA00022801"/>
    </source>
</evidence>
<dbReference type="Proteomes" id="UP000230729">
    <property type="component" value="Unassembled WGS sequence"/>
</dbReference>
<protein>
    <recommendedName>
        <fullName evidence="15">Peptidase S11 D-alanyl-D-alanine carboxypeptidase A N-terminal domain-containing protein</fullName>
    </recommendedName>
</protein>
<dbReference type="SUPFAM" id="SSF56601">
    <property type="entry name" value="beta-lactamase/transpeptidase-like"/>
    <property type="match status" value="1"/>
</dbReference>
<dbReference type="InterPro" id="IPR018044">
    <property type="entry name" value="Peptidase_S11"/>
</dbReference>
<dbReference type="InterPro" id="IPR001967">
    <property type="entry name" value="Peptidase_S11_N"/>
</dbReference>
<sequence length="533" mass="59895">MIIKKFPVFFYFIFCLLAVVFAARADETSEQSAWSDETAVAENITRTIHLDEETIVRGYTVDLDTSFKISLTPGILSKSTAVEIIKLNEELAQPWKYDLLSPVYQFDFKNKEAYSHERPFYLQISYPKQNHQLKKVMFFDKNYNGWRPLPTVDFPAQNFVRALIHLPFARLAIFADPERLDAGLASWYKYKPGNFAASPDWPIGSRLRVHSLLNNKFVDVTINDYGPDRRRHPNRVIDLEKEAFLKISSLSEGVIGVRIEPLFVSPSFSDFYAAVGSQPQTTAESALIFSEDNNTVLLEKNGTTSRPLASLTKIMAAKVFLDTKPDLTKIIAYKIDDEKYNYEYCQEWESARVKLNAGDELTLADALYASLVGSANNTVETLVRASGLSRPDFIAKMNEMAAAWGASGTVFVEPTGLSPDNLSTVRDLALLAQNVFREPAIRQAAGLAEYSFTTINTKKAHRIKNTNKLLASGRFNFTGAKTGYLEEAGYCLVLRAPDKQGRNVIAITMNIANREQSFRETADLLAYGLRSVR</sequence>
<dbReference type="GO" id="GO:0008360">
    <property type="term" value="P:regulation of cell shape"/>
    <property type="evidence" value="ECO:0007669"/>
    <property type="project" value="UniProtKB-KW"/>
</dbReference>
<evidence type="ECO:0000256" key="10">
    <source>
        <dbReference type="SAM" id="SignalP"/>
    </source>
</evidence>
<evidence type="ECO:0000256" key="4">
    <source>
        <dbReference type="ARBA" id="ARBA00022960"/>
    </source>
</evidence>
<dbReference type="Gene3D" id="2.40.40.10">
    <property type="entry name" value="RlpA-like domain"/>
    <property type="match status" value="1"/>
</dbReference>
<feature type="domain" description="RlpA-like protein double-psi beta-barrel" evidence="12">
    <location>
        <begin position="190"/>
        <end position="258"/>
    </location>
</feature>
<dbReference type="PANTHER" id="PTHR21581">
    <property type="entry name" value="D-ALANYL-D-ALANINE CARBOXYPEPTIDASE"/>
    <property type="match status" value="1"/>
</dbReference>
<evidence type="ECO:0000256" key="2">
    <source>
        <dbReference type="ARBA" id="ARBA00022729"/>
    </source>
</evidence>
<dbReference type="Pfam" id="PF03330">
    <property type="entry name" value="DPBB_1"/>
    <property type="match status" value="1"/>
</dbReference>
<feature type="domain" description="Peptidase S11 D-alanyl-D-alanine carboxypeptidase A N-terminal" evidence="11">
    <location>
        <begin position="277"/>
        <end position="511"/>
    </location>
</feature>
<name>A0A2G9ZMV4_9BACT</name>
<feature type="chain" id="PRO_5013762460" description="Peptidase S11 D-alanyl-D-alanine carboxypeptidase A N-terminal domain-containing protein" evidence="10">
    <location>
        <begin position="26"/>
        <end position="533"/>
    </location>
</feature>
<dbReference type="PRINTS" id="PR00725">
    <property type="entry name" value="DADACBPTASE1"/>
</dbReference>
<dbReference type="Gene3D" id="3.40.710.10">
    <property type="entry name" value="DD-peptidase/beta-lactamase superfamily"/>
    <property type="match status" value="1"/>
</dbReference>
<feature type="binding site" evidence="8">
    <location>
        <position position="481"/>
    </location>
    <ligand>
        <name>substrate</name>
    </ligand>
</feature>
<dbReference type="Pfam" id="PF00768">
    <property type="entry name" value="Peptidase_S11"/>
    <property type="match status" value="1"/>
</dbReference>
<evidence type="ECO:0000313" key="13">
    <source>
        <dbReference type="EMBL" id="PIP33668.1"/>
    </source>
</evidence>
<dbReference type="GO" id="GO:0009252">
    <property type="term" value="P:peptidoglycan biosynthetic process"/>
    <property type="evidence" value="ECO:0007669"/>
    <property type="project" value="UniProtKB-KW"/>
</dbReference>
<dbReference type="InterPro" id="IPR036908">
    <property type="entry name" value="RlpA-like_sf"/>
</dbReference>
<dbReference type="AlphaFoldDB" id="A0A2G9ZMV4"/>
<organism evidence="13 14">
    <name type="scientific">Candidatus Falkowbacteria bacterium CG23_combo_of_CG06-09_8_20_14_all_49_15</name>
    <dbReference type="NCBI Taxonomy" id="1974572"/>
    <lineage>
        <taxon>Bacteria</taxon>
        <taxon>Candidatus Falkowiibacteriota</taxon>
    </lineage>
</organism>